<dbReference type="RefSeq" id="WP_284230622.1">
    <property type="nucleotide sequence ID" value="NZ_BSUL01000001.1"/>
</dbReference>
<accession>A0AA37XAW0</accession>
<gene>
    <name evidence="2" type="ORF">GCM10025874_10190</name>
</gene>
<evidence type="ECO:0000313" key="2">
    <source>
        <dbReference type="EMBL" id="GMA27766.1"/>
    </source>
</evidence>
<comment type="caution">
    <text evidence="2">The sequence shown here is derived from an EMBL/GenBank/DDBJ whole genome shotgun (WGS) entry which is preliminary data.</text>
</comment>
<feature type="transmembrane region" description="Helical" evidence="1">
    <location>
        <begin position="72"/>
        <end position="92"/>
    </location>
</feature>
<protein>
    <submittedName>
        <fullName evidence="2">Membrane protein</fullName>
    </submittedName>
</protein>
<name>A0AA37XAW0_9MICO</name>
<dbReference type="AlphaFoldDB" id="A0AA37XAW0"/>
<evidence type="ECO:0000313" key="3">
    <source>
        <dbReference type="Proteomes" id="UP001157160"/>
    </source>
</evidence>
<organism evidence="2 3">
    <name type="scientific">Arenivirga flava</name>
    <dbReference type="NCBI Taxonomy" id="1930060"/>
    <lineage>
        <taxon>Bacteria</taxon>
        <taxon>Bacillati</taxon>
        <taxon>Actinomycetota</taxon>
        <taxon>Actinomycetes</taxon>
        <taxon>Micrococcales</taxon>
        <taxon>Microbacteriaceae</taxon>
        <taxon>Arenivirga</taxon>
    </lineage>
</organism>
<feature type="transmembrane region" description="Helical" evidence="1">
    <location>
        <begin position="12"/>
        <end position="33"/>
    </location>
</feature>
<keyword evidence="1" id="KW-0472">Membrane</keyword>
<dbReference type="Proteomes" id="UP001157160">
    <property type="component" value="Unassembled WGS sequence"/>
</dbReference>
<proteinExistence type="predicted"/>
<feature type="transmembrane region" description="Helical" evidence="1">
    <location>
        <begin position="45"/>
        <end position="65"/>
    </location>
</feature>
<feature type="transmembrane region" description="Helical" evidence="1">
    <location>
        <begin position="104"/>
        <end position="127"/>
    </location>
</feature>
<keyword evidence="3" id="KW-1185">Reference proteome</keyword>
<keyword evidence="1" id="KW-1133">Transmembrane helix</keyword>
<sequence>MSEQLSSRPGGVGRVLVVVYAILAIAATGRSVYQIVSKFDEAPVAYTLSAVAALVYVVATIGLALGRRGAALAWAAVSFELVGVLTVGVLSLTHPELFAHPSVWSTFGMGYLFIPLVLPFLGIWWLLNRRRAAAPTPAAAV</sequence>
<dbReference type="EMBL" id="BSUL01000001">
    <property type="protein sequence ID" value="GMA27766.1"/>
    <property type="molecule type" value="Genomic_DNA"/>
</dbReference>
<keyword evidence="1" id="KW-0812">Transmembrane</keyword>
<reference evidence="2 3" key="1">
    <citation type="journal article" date="2014" name="Int. J. Syst. Evol. Microbiol.">
        <title>Complete genome sequence of Corynebacterium casei LMG S-19264T (=DSM 44701T), isolated from a smear-ripened cheese.</title>
        <authorList>
            <consortium name="US DOE Joint Genome Institute (JGI-PGF)"/>
            <person name="Walter F."/>
            <person name="Albersmeier A."/>
            <person name="Kalinowski J."/>
            <person name="Ruckert C."/>
        </authorList>
    </citation>
    <scope>NUCLEOTIDE SEQUENCE [LARGE SCALE GENOMIC DNA]</scope>
    <source>
        <strain evidence="2 3">NBRC 112289</strain>
    </source>
</reference>
<evidence type="ECO:0000256" key="1">
    <source>
        <dbReference type="SAM" id="Phobius"/>
    </source>
</evidence>